<proteinExistence type="inferred from homology"/>
<accession>A0A1I1Y286</accession>
<dbReference type="AlphaFoldDB" id="A0A1I1Y286"/>
<dbReference type="GO" id="GO:0016787">
    <property type="term" value="F:hydrolase activity"/>
    <property type="evidence" value="ECO:0007669"/>
    <property type="project" value="UniProtKB-KW"/>
</dbReference>
<reference evidence="10" key="1">
    <citation type="submission" date="2016-10" db="EMBL/GenBank/DDBJ databases">
        <authorList>
            <person name="Varghese N."/>
            <person name="Submissions S."/>
        </authorList>
    </citation>
    <scope>NUCLEOTIDE SEQUENCE [LARGE SCALE GENOMIC DNA]</scope>
    <source>
        <strain evidence="10">DSM 46838</strain>
    </source>
</reference>
<comment type="similarity">
    <text evidence="3">Belongs to the peptidase M20A family.</text>
</comment>
<dbReference type="OrthoDB" id="7055905at2"/>
<dbReference type="SUPFAM" id="SSF55031">
    <property type="entry name" value="Bacterial exopeptidase dimerisation domain"/>
    <property type="match status" value="1"/>
</dbReference>
<dbReference type="SUPFAM" id="SSF53187">
    <property type="entry name" value="Zn-dependent exopeptidases"/>
    <property type="match status" value="1"/>
</dbReference>
<dbReference type="PANTHER" id="PTHR43808:SF25">
    <property type="entry name" value="PEPTIDASE M20 DIMERISATION DOMAIN-CONTAINING PROTEIN"/>
    <property type="match status" value="1"/>
</dbReference>
<evidence type="ECO:0000256" key="7">
    <source>
        <dbReference type="ARBA" id="ARBA00023285"/>
    </source>
</evidence>
<dbReference type="NCBIfam" id="TIGR01910">
    <property type="entry name" value="DapE-ArgE"/>
    <property type="match status" value="1"/>
</dbReference>
<protein>
    <submittedName>
        <fullName evidence="9">Acetylornithine deacetylase</fullName>
    </submittedName>
</protein>
<sequence length="427" mass="44033">MTLTRAELTDVEARVLDAVDESWAVDRLTRLVAVPSVGGSDAECEVQYLLADWLDELGCEVDHWSIDLGDAASAPDAPGQEVTRTEAYGVVGTVAGAEDGRPALVLSGHTDVVPPGDLDLWAGDPFAPRLIDGAVHGRGACDMKGGVVSALAALAAIRAAGVRLVRPLALHGVIGEEDGGLGAWATLRRGHLGDLCVIPEPTAGAVVTANAGALTFRLEVAGRAAHAAMRDHGVSAVEVFADLHAGLRAFEAERQRDADPRFGGAPYPYGISIGRVQAGDWASSVPDKLVAEGRYGVRIGESVAAARDALETRLGQLCAAHPWLSDHPARLSWTGGAFASGELVPGHPLLPAVQQAVADAGGGTPPERAISAGSDLRLYVGAGVPTLHYGPGNLNLAHGPAERVPVAELTTAARAFALLALRSCGVR</sequence>
<dbReference type="Gene3D" id="3.40.630.10">
    <property type="entry name" value="Zn peptidases"/>
    <property type="match status" value="1"/>
</dbReference>
<keyword evidence="7" id="KW-0170">Cobalt</keyword>
<dbReference type="InterPro" id="IPR011650">
    <property type="entry name" value="Peptidase_M20_dimer"/>
</dbReference>
<keyword evidence="10" id="KW-1185">Reference proteome</keyword>
<evidence type="ECO:0000259" key="8">
    <source>
        <dbReference type="Pfam" id="PF07687"/>
    </source>
</evidence>
<comment type="cofactor">
    <cofactor evidence="2">
        <name>Zn(2+)</name>
        <dbReference type="ChEBI" id="CHEBI:29105"/>
    </cofactor>
</comment>
<evidence type="ECO:0000256" key="6">
    <source>
        <dbReference type="ARBA" id="ARBA00022833"/>
    </source>
</evidence>
<organism evidence="9 10">
    <name type="scientific">Blastococcus tunisiensis</name>
    <dbReference type="NCBI Taxonomy" id="1798228"/>
    <lineage>
        <taxon>Bacteria</taxon>
        <taxon>Bacillati</taxon>
        <taxon>Actinomycetota</taxon>
        <taxon>Actinomycetes</taxon>
        <taxon>Geodermatophilales</taxon>
        <taxon>Geodermatophilaceae</taxon>
        <taxon>Blastococcus</taxon>
    </lineage>
</organism>
<evidence type="ECO:0000256" key="5">
    <source>
        <dbReference type="ARBA" id="ARBA00022801"/>
    </source>
</evidence>
<dbReference type="InterPro" id="IPR010182">
    <property type="entry name" value="ArgE/DapE"/>
</dbReference>
<dbReference type="Gene3D" id="3.30.70.360">
    <property type="match status" value="1"/>
</dbReference>
<dbReference type="InterPro" id="IPR002933">
    <property type="entry name" value="Peptidase_M20"/>
</dbReference>
<dbReference type="EMBL" id="FOND01000002">
    <property type="protein sequence ID" value="SFE13674.1"/>
    <property type="molecule type" value="Genomic_DNA"/>
</dbReference>
<dbReference type="InterPro" id="IPR036264">
    <property type="entry name" value="Bact_exopeptidase_dim_dom"/>
</dbReference>
<comment type="cofactor">
    <cofactor evidence="1">
        <name>Co(2+)</name>
        <dbReference type="ChEBI" id="CHEBI:48828"/>
    </cofactor>
</comment>
<keyword evidence="6" id="KW-0862">Zinc</keyword>
<dbReference type="Proteomes" id="UP000198589">
    <property type="component" value="Unassembled WGS sequence"/>
</dbReference>
<evidence type="ECO:0000256" key="4">
    <source>
        <dbReference type="ARBA" id="ARBA00022723"/>
    </source>
</evidence>
<dbReference type="GO" id="GO:0046872">
    <property type="term" value="F:metal ion binding"/>
    <property type="evidence" value="ECO:0007669"/>
    <property type="project" value="UniProtKB-KW"/>
</dbReference>
<keyword evidence="4" id="KW-0479">Metal-binding</keyword>
<gene>
    <name evidence="9" type="ORF">SAMN05216574_102241</name>
</gene>
<evidence type="ECO:0000256" key="2">
    <source>
        <dbReference type="ARBA" id="ARBA00001947"/>
    </source>
</evidence>
<dbReference type="InterPro" id="IPR050072">
    <property type="entry name" value="Peptidase_M20A"/>
</dbReference>
<evidence type="ECO:0000313" key="9">
    <source>
        <dbReference type="EMBL" id="SFE13674.1"/>
    </source>
</evidence>
<feature type="domain" description="Peptidase M20 dimerisation" evidence="8">
    <location>
        <begin position="209"/>
        <end position="319"/>
    </location>
</feature>
<keyword evidence="5" id="KW-0378">Hydrolase</keyword>
<evidence type="ECO:0000313" key="10">
    <source>
        <dbReference type="Proteomes" id="UP000198589"/>
    </source>
</evidence>
<dbReference type="STRING" id="1798228.SAMN05216574_102241"/>
<evidence type="ECO:0000256" key="1">
    <source>
        <dbReference type="ARBA" id="ARBA00001941"/>
    </source>
</evidence>
<evidence type="ECO:0000256" key="3">
    <source>
        <dbReference type="ARBA" id="ARBA00006247"/>
    </source>
</evidence>
<dbReference type="PANTHER" id="PTHR43808">
    <property type="entry name" value="ACETYLORNITHINE DEACETYLASE"/>
    <property type="match status" value="1"/>
</dbReference>
<dbReference type="Pfam" id="PF01546">
    <property type="entry name" value="Peptidase_M20"/>
    <property type="match status" value="1"/>
</dbReference>
<name>A0A1I1Y286_9ACTN</name>
<dbReference type="Pfam" id="PF07687">
    <property type="entry name" value="M20_dimer"/>
    <property type="match status" value="1"/>
</dbReference>
<dbReference type="RefSeq" id="WP_092195413.1">
    <property type="nucleotide sequence ID" value="NZ_FOND01000002.1"/>
</dbReference>